<dbReference type="InterPro" id="IPR011611">
    <property type="entry name" value="PfkB_dom"/>
</dbReference>
<sequence>MTKHFDVAALGEAMVEFNQTAPGQPHYLQGFGGDTSNAVIAAARAGARTAYLTRLGDDSFGRSLLELWRHEGVDTHAVGIDAQAPTGIYFVTHTAQGHEFSYRRAGSAASRMTPDWLDAGAADAIRHAKILHVSGISMAISAGACDTVMGAMRIAREAGTLVALDSNLRLKLWPLQQARDALLKAMVLTDVFLPSLDDLVALAGSKDPAVLVDWSHAAGAARVVLKLGADGALASDGLRSERIPGHRVAAVDATGAGDCFCGNLLARLAQEDTLFEAARWANAAAAVAVQGFGAVAPLPRADQVRALL</sequence>
<dbReference type="SUPFAM" id="SSF53613">
    <property type="entry name" value="Ribokinase-like"/>
    <property type="match status" value="1"/>
</dbReference>
<organism evidence="7 8">
    <name type="scientific">Caenimonas terrae</name>
    <dbReference type="NCBI Taxonomy" id="696074"/>
    <lineage>
        <taxon>Bacteria</taxon>
        <taxon>Pseudomonadati</taxon>
        <taxon>Pseudomonadota</taxon>
        <taxon>Betaproteobacteria</taxon>
        <taxon>Burkholderiales</taxon>
        <taxon>Comamonadaceae</taxon>
        <taxon>Caenimonas</taxon>
    </lineage>
</organism>
<keyword evidence="8" id="KW-1185">Reference proteome</keyword>
<evidence type="ECO:0000256" key="4">
    <source>
        <dbReference type="ARBA" id="ARBA00022777"/>
    </source>
</evidence>
<evidence type="ECO:0000256" key="1">
    <source>
        <dbReference type="ARBA" id="ARBA00010688"/>
    </source>
</evidence>
<dbReference type="InterPro" id="IPR050306">
    <property type="entry name" value="PfkB_Carbo_kinase"/>
</dbReference>
<evidence type="ECO:0000313" key="8">
    <source>
        <dbReference type="Proteomes" id="UP001596037"/>
    </source>
</evidence>
<keyword evidence="5" id="KW-0067">ATP-binding</keyword>
<dbReference type="Proteomes" id="UP001596037">
    <property type="component" value="Unassembled WGS sequence"/>
</dbReference>
<dbReference type="EMBL" id="JBHSMF010000006">
    <property type="protein sequence ID" value="MFC5498012.1"/>
    <property type="molecule type" value="Genomic_DNA"/>
</dbReference>
<accession>A0ABW0NDC9</accession>
<evidence type="ECO:0000256" key="5">
    <source>
        <dbReference type="ARBA" id="ARBA00022840"/>
    </source>
</evidence>
<dbReference type="RefSeq" id="WP_376850079.1">
    <property type="nucleotide sequence ID" value="NZ_JBHSMF010000006.1"/>
</dbReference>
<proteinExistence type="inferred from homology"/>
<reference evidence="8" key="1">
    <citation type="journal article" date="2019" name="Int. J. Syst. Evol. Microbiol.">
        <title>The Global Catalogue of Microorganisms (GCM) 10K type strain sequencing project: providing services to taxonomists for standard genome sequencing and annotation.</title>
        <authorList>
            <consortium name="The Broad Institute Genomics Platform"/>
            <consortium name="The Broad Institute Genome Sequencing Center for Infectious Disease"/>
            <person name="Wu L."/>
            <person name="Ma J."/>
        </authorList>
    </citation>
    <scope>NUCLEOTIDE SEQUENCE [LARGE SCALE GENOMIC DNA]</scope>
    <source>
        <strain evidence="8">CCUG 57401</strain>
    </source>
</reference>
<protein>
    <submittedName>
        <fullName evidence="7">Sugar kinase</fullName>
    </submittedName>
</protein>
<dbReference type="GO" id="GO:0016301">
    <property type="term" value="F:kinase activity"/>
    <property type="evidence" value="ECO:0007669"/>
    <property type="project" value="UniProtKB-KW"/>
</dbReference>
<keyword evidence="2" id="KW-0808">Transferase</keyword>
<dbReference type="PANTHER" id="PTHR43085">
    <property type="entry name" value="HEXOKINASE FAMILY MEMBER"/>
    <property type="match status" value="1"/>
</dbReference>
<evidence type="ECO:0000256" key="3">
    <source>
        <dbReference type="ARBA" id="ARBA00022741"/>
    </source>
</evidence>
<gene>
    <name evidence="7" type="ORF">ACFPOE_10750</name>
</gene>
<comment type="caution">
    <text evidence="7">The sequence shown here is derived from an EMBL/GenBank/DDBJ whole genome shotgun (WGS) entry which is preliminary data.</text>
</comment>
<dbReference type="Gene3D" id="3.40.1190.20">
    <property type="match status" value="1"/>
</dbReference>
<dbReference type="InterPro" id="IPR029056">
    <property type="entry name" value="Ribokinase-like"/>
</dbReference>
<feature type="domain" description="Carbohydrate kinase PfkB" evidence="6">
    <location>
        <begin position="6"/>
        <end position="299"/>
    </location>
</feature>
<keyword evidence="4 7" id="KW-0418">Kinase</keyword>
<name>A0ABW0NDC9_9BURK</name>
<evidence type="ECO:0000256" key="2">
    <source>
        <dbReference type="ARBA" id="ARBA00022679"/>
    </source>
</evidence>
<dbReference type="PANTHER" id="PTHR43085:SF1">
    <property type="entry name" value="PSEUDOURIDINE KINASE-RELATED"/>
    <property type="match status" value="1"/>
</dbReference>
<evidence type="ECO:0000313" key="7">
    <source>
        <dbReference type="EMBL" id="MFC5498012.1"/>
    </source>
</evidence>
<dbReference type="Pfam" id="PF00294">
    <property type="entry name" value="PfkB"/>
    <property type="match status" value="1"/>
</dbReference>
<dbReference type="CDD" id="cd01166">
    <property type="entry name" value="KdgK"/>
    <property type="match status" value="1"/>
</dbReference>
<comment type="similarity">
    <text evidence="1">Belongs to the carbohydrate kinase PfkB family.</text>
</comment>
<keyword evidence="3" id="KW-0547">Nucleotide-binding</keyword>
<evidence type="ECO:0000259" key="6">
    <source>
        <dbReference type="Pfam" id="PF00294"/>
    </source>
</evidence>